<organism evidence="4 5">
    <name type="scientific">Marinilactibacillus psychrotolerans</name>
    <dbReference type="NCBI Taxonomy" id="191770"/>
    <lineage>
        <taxon>Bacteria</taxon>
        <taxon>Bacillati</taxon>
        <taxon>Bacillota</taxon>
        <taxon>Bacilli</taxon>
        <taxon>Lactobacillales</taxon>
        <taxon>Carnobacteriaceae</taxon>
        <taxon>Marinilactibacillus</taxon>
    </lineage>
</organism>
<accession>A0AAV3WR15</accession>
<dbReference type="InterPro" id="IPR016181">
    <property type="entry name" value="Acyl_CoA_acyltransferase"/>
</dbReference>
<dbReference type="EMBL" id="BKBI01000002">
    <property type="protein sequence ID" value="GEQ34838.1"/>
    <property type="molecule type" value="Genomic_DNA"/>
</dbReference>
<reference evidence="4" key="1">
    <citation type="submission" date="2019-08" db="EMBL/GenBank/DDBJ databases">
        <title>Marinilactibacillus psychrotolerans M13-2T whole genome sequencing project.</title>
        <authorList>
            <person name="Ishikawa M."/>
            <person name="Suzuki T."/>
            <person name="Matsutani M."/>
        </authorList>
    </citation>
    <scope>NUCLEOTIDE SEQUENCE</scope>
    <source>
        <strain evidence="4">M13-2T</strain>
    </source>
</reference>
<name>A0AAV3WR15_9LACT</name>
<keyword evidence="1" id="KW-0808">Transferase</keyword>
<dbReference type="GeneID" id="96910241"/>
<evidence type="ECO:0000256" key="1">
    <source>
        <dbReference type="ARBA" id="ARBA00022679"/>
    </source>
</evidence>
<protein>
    <submittedName>
        <fullName evidence="4">N-acetyltransferase</fullName>
    </submittedName>
</protein>
<keyword evidence="2" id="KW-0012">Acyltransferase</keyword>
<dbReference type="RefSeq" id="WP_091759793.1">
    <property type="nucleotide sequence ID" value="NZ_BJVX01000001.1"/>
</dbReference>
<dbReference type="InterPro" id="IPR050832">
    <property type="entry name" value="Bact_Acetyltransf"/>
</dbReference>
<evidence type="ECO:0000313" key="5">
    <source>
        <dbReference type="Proteomes" id="UP000887127"/>
    </source>
</evidence>
<dbReference type="PROSITE" id="PS51186">
    <property type="entry name" value="GNAT"/>
    <property type="match status" value="1"/>
</dbReference>
<evidence type="ECO:0000256" key="2">
    <source>
        <dbReference type="ARBA" id="ARBA00023315"/>
    </source>
</evidence>
<evidence type="ECO:0000313" key="4">
    <source>
        <dbReference type="EMBL" id="GEQ34838.1"/>
    </source>
</evidence>
<dbReference type="Proteomes" id="UP000887127">
    <property type="component" value="Unassembled WGS sequence"/>
</dbReference>
<gene>
    <name evidence="4" type="ORF">M132T_03460</name>
</gene>
<dbReference type="PANTHER" id="PTHR43877">
    <property type="entry name" value="AMINOALKYLPHOSPHONATE N-ACETYLTRANSFERASE-RELATED-RELATED"/>
    <property type="match status" value="1"/>
</dbReference>
<dbReference type="InterPro" id="IPR000182">
    <property type="entry name" value="GNAT_dom"/>
</dbReference>
<dbReference type="Gene3D" id="3.40.630.30">
    <property type="match status" value="1"/>
</dbReference>
<dbReference type="GO" id="GO:0016747">
    <property type="term" value="F:acyltransferase activity, transferring groups other than amino-acyl groups"/>
    <property type="evidence" value="ECO:0007669"/>
    <property type="project" value="InterPro"/>
</dbReference>
<dbReference type="CDD" id="cd04301">
    <property type="entry name" value="NAT_SF"/>
    <property type="match status" value="1"/>
</dbReference>
<dbReference type="SUPFAM" id="SSF55729">
    <property type="entry name" value="Acyl-CoA N-acyltransferases (Nat)"/>
    <property type="match status" value="1"/>
</dbReference>
<sequence length="169" mass="19366">MIQLKEINNIKDIKVHQEGLVTLFQEVVANGASMNFLYPMRYETALHYWNNVLSKHVRLFIAIVDKEVVGTVQLHLSDKENGQHRAEIAKLMTHPKARRKGVAKLLLQHVLKVAKQEGRTLLLLDTEKDGPANKLYQSEGFILYGEIPAYSQDPFGIYKDGNCYYKLLQ</sequence>
<comment type="caution">
    <text evidence="4">The sequence shown here is derived from an EMBL/GenBank/DDBJ whole genome shotgun (WGS) entry which is preliminary data.</text>
</comment>
<dbReference type="Pfam" id="PF00583">
    <property type="entry name" value="Acetyltransf_1"/>
    <property type="match status" value="1"/>
</dbReference>
<feature type="domain" description="N-acetyltransferase" evidence="3">
    <location>
        <begin position="22"/>
        <end position="169"/>
    </location>
</feature>
<proteinExistence type="predicted"/>
<dbReference type="AlphaFoldDB" id="A0AAV3WR15"/>
<evidence type="ECO:0000259" key="3">
    <source>
        <dbReference type="PROSITE" id="PS51186"/>
    </source>
</evidence>